<dbReference type="AlphaFoldDB" id="A0A3A6QV90"/>
<evidence type="ECO:0000313" key="1">
    <source>
        <dbReference type="EMBL" id="RJX65825.1"/>
    </source>
</evidence>
<name>A0A3A6QV90_9VIBR</name>
<keyword evidence="2" id="KW-1185">Reference proteome</keyword>
<proteinExistence type="predicted"/>
<gene>
    <name evidence="1" type="ORF">DZ860_20915</name>
</gene>
<dbReference type="EMBL" id="QVMU01000031">
    <property type="protein sequence ID" value="RJX65825.1"/>
    <property type="molecule type" value="Genomic_DNA"/>
</dbReference>
<accession>A0A3A6QV90</accession>
<sequence length="70" mass="7774">MKGFLFVESNCPDAAFWLTENGSVSRKYHPELIGCVVIDPSCDPELLIRMILMTRPAAGKFTADWLNSIG</sequence>
<dbReference type="Proteomes" id="UP000273252">
    <property type="component" value="Unassembled WGS sequence"/>
</dbReference>
<evidence type="ECO:0000313" key="2">
    <source>
        <dbReference type="Proteomes" id="UP000273252"/>
    </source>
</evidence>
<protein>
    <submittedName>
        <fullName evidence="1">Uncharacterized protein</fullName>
    </submittedName>
</protein>
<reference evidence="1 2" key="1">
    <citation type="submission" date="2018-08" db="EMBL/GenBank/DDBJ databases">
        <title>Vibrio isolated from the Eastern China Marginal Seas.</title>
        <authorList>
            <person name="Li Y."/>
        </authorList>
    </citation>
    <scope>NUCLEOTIDE SEQUENCE [LARGE SCALE GENOMIC DNA]</scope>
    <source>
        <strain evidence="1 2">BEI233</strain>
    </source>
</reference>
<dbReference type="RefSeq" id="WP_120034911.1">
    <property type="nucleotide sequence ID" value="NZ_QVMU01000031.1"/>
</dbReference>
<comment type="caution">
    <text evidence="1">The sequence shown here is derived from an EMBL/GenBank/DDBJ whole genome shotgun (WGS) entry which is preliminary data.</text>
</comment>
<organism evidence="1 2">
    <name type="scientific">Vibrio sinensis</name>
    <dbReference type="NCBI Taxonomy" id="2302434"/>
    <lineage>
        <taxon>Bacteria</taxon>
        <taxon>Pseudomonadati</taxon>
        <taxon>Pseudomonadota</taxon>
        <taxon>Gammaproteobacteria</taxon>
        <taxon>Vibrionales</taxon>
        <taxon>Vibrionaceae</taxon>
        <taxon>Vibrio</taxon>
    </lineage>
</organism>
<dbReference type="OrthoDB" id="9919343at2"/>